<evidence type="ECO:0000313" key="2">
    <source>
        <dbReference type="EMBL" id="GFJ77461.1"/>
    </source>
</evidence>
<feature type="region of interest" description="Disordered" evidence="1">
    <location>
        <begin position="26"/>
        <end position="57"/>
    </location>
</feature>
<evidence type="ECO:0000256" key="1">
    <source>
        <dbReference type="SAM" id="MobiDB-lite"/>
    </source>
</evidence>
<name>A0A6V8K4Z0_9ACTN</name>
<dbReference type="Proteomes" id="UP000482800">
    <property type="component" value="Unassembled WGS sequence"/>
</dbReference>
<organism evidence="2 3">
    <name type="scientific">Phytohabitans houttuyneae</name>
    <dbReference type="NCBI Taxonomy" id="1076126"/>
    <lineage>
        <taxon>Bacteria</taxon>
        <taxon>Bacillati</taxon>
        <taxon>Actinomycetota</taxon>
        <taxon>Actinomycetes</taxon>
        <taxon>Micromonosporales</taxon>
        <taxon>Micromonosporaceae</taxon>
    </lineage>
</organism>
<evidence type="ECO:0000313" key="3">
    <source>
        <dbReference type="Proteomes" id="UP000482800"/>
    </source>
</evidence>
<proteinExistence type="predicted"/>
<comment type="caution">
    <text evidence="2">The sequence shown here is derived from an EMBL/GenBank/DDBJ whole genome shotgun (WGS) entry which is preliminary data.</text>
</comment>
<keyword evidence="3" id="KW-1185">Reference proteome</keyword>
<reference evidence="2 3" key="2">
    <citation type="submission" date="2020-03" db="EMBL/GenBank/DDBJ databases">
        <authorList>
            <person name="Ichikawa N."/>
            <person name="Kimura A."/>
            <person name="Kitahashi Y."/>
            <person name="Uohara A."/>
        </authorList>
    </citation>
    <scope>NUCLEOTIDE SEQUENCE [LARGE SCALE GENOMIC DNA]</scope>
    <source>
        <strain evidence="2 3">NBRC 108639</strain>
    </source>
</reference>
<accession>A0A6V8K4Z0</accession>
<gene>
    <name evidence="2" type="ORF">Phou_016410</name>
</gene>
<dbReference type="AlphaFoldDB" id="A0A6V8K4Z0"/>
<sequence>MPYLGRAVHLQHLLQALVAGLSEPAERGPDAPFTVDGVHQLSPRARTRPSAGGSARLAVAPLDIPAAG</sequence>
<dbReference type="EMBL" id="BLPF01000001">
    <property type="protein sequence ID" value="GFJ77461.1"/>
    <property type="molecule type" value="Genomic_DNA"/>
</dbReference>
<protein>
    <submittedName>
        <fullName evidence="2">Uncharacterized protein</fullName>
    </submittedName>
</protein>
<reference evidence="2 3" key="1">
    <citation type="submission" date="2020-03" db="EMBL/GenBank/DDBJ databases">
        <title>Whole genome shotgun sequence of Phytohabitans houttuyneae NBRC 108639.</title>
        <authorList>
            <person name="Komaki H."/>
            <person name="Tamura T."/>
        </authorList>
    </citation>
    <scope>NUCLEOTIDE SEQUENCE [LARGE SCALE GENOMIC DNA]</scope>
    <source>
        <strain evidence="2 3">NBRC 108639</strain>
    </source>
</reference>